<evidence type="ECO:0000256" key="3">
    <source>
        <dbReference type="ARBA" id="ARBA00022691"/>
    </source>
</evidence>
<feature type="domain" description="Methyltransferase" evidence="4">
    <location>
        <begin position="62"/>
        <end position="160"/>
    </location>
</feature>
<dbReference type="PROSITE" id="PS01184">
    <property type="entry name" value="UBIE_2"/>
    <property type="match status" value="1"/>
</dbReference>
<dbReference type="RefSeq" id="WP_009677327.1">
    <property type="nucleotide sequence ID" value="NZ_AEUD01000001.1"/>
</dbReference>
<dbReference type="GO" id="GO:0008168">
    <property type="term" value="F:methyltransferase activity"/>
    <property type="evidence" value="ECO:0007669"/>
    <property type="project" value="UniProtKB-KW"/>
</dbReference>
<organism evidence="5 6">
    <name type="scientific">Gordonia neofelifaecis NRRL B-59395</name>
    <dbReference type="NCBI Taxonomy" id="644548"/>
    <lineage>
        <taxon>Bacteria</taxon>
        <taxon>Bacillati</taxon>
        <taxon>Actinomycetota</taxon>
        <taxon>Actinomycetes</taxon>
        <taxon>Mycobacteriales</taxon>
        <taxon>Gordoniaceae</taxon>
        <taxon>Gordonia</taxon>
    </lineage>
</organism>
<dbReference type="Pfam" id="PF13649">
    <property type="entry name" value="Methyltransf_25"/>
    <property type="match status" value="1"/>
</dbReference>
<dbReference type="InterPro" id="IPR050508">
    <property type="entry name" value="Methyltransf_Superfamily"/>
</dbReference>
<evidence type="ECO:0000313" key="5">
    <source>
        <dbReference type="EMBL" id="EGD56762.1"/>
    </source>
</evidence>
<dbReference type="InterPro" id="IPR029063">
    <property type="entry name" value="SAM-dependent_MTases_sf"/>
</dbReference>
<dbReference type="eggNOG" id="COG2226">
    <property type="taxonomic scope" value="Bacteria"/>
</dbReference>
<name>F1YEC9_9ACTN</name>
<dbReference type="CDD" id="cd02440">
    <property type="entry name" value="AdoMet_MTases"/>
    <property type="match status" value="1"/>
</dbReference>
<evidence type="ECO:0000256" key="1">
    <source>
        <dbReference type="ARBA" id="ARBA00022603"/>
    </source>
</evidence>
<comment type="caution">
    <text evidence="5">The sequence shown here is derived from an EMBL/GenBank/DDBJ whole genome shotgun (WGS) entry which is preliminary data.</text>
</comment>
<keyword evidence="1 5" id="KW-0489">Methyltransferase</keyword>
<proteinExistence type="predicted"/>
<evidence type="ECO:0000259" key="4">
    <source>
        <dbReference type="Pfam" id="PF13649"/>
    </source>
</evidence>
<gene>
    <name evidence="5" type="ORF">SCNU_00250</name>
</gene>
<dbReference type="OrthoDB" id="7032234at2"/>
<keyword evidence="3" id="KW-0949">S-adenosyl-L-methionine</keyword>
<evidence type="ECO:0000256" key="2">
    <source>
        <dbReference type="ARBA" id="ARBA00022679"/>
    </source>
</evidence>
<dbReference type="PANTHER" id="PTHR42912:SF93">
    <property type="entry name" value="N6-ADENOSINE-METHYLTRANSFERASE TMT1A"/>
    <property type="match status" value="1"/>
</dbReference>
<keyword evidence="6" id="KW-1185">Reference proteome</keyword>
<accession>F1YEC9</accession>
<dbReference type="Proteomes" id="UP000035065">
    <property type="component" value="Unassembled WGS sequence"/>
</dbReference>
<dbReference type="InterPro" id="IPR041698">
    <property type="entry name" value="Methyltransf_25"/>
</dbReference>
<dbReference type="SUPFAM" id="SSF53335">
    <property type="entry name" value="S-adenosyl-L-methionine-dependent methyltransferases"/>
    <property type="match status" value="1"/>
</dbReference>
<dbReference type="Gene3D" id="3.40.50.150">
    <property type="entry name" value="Vaccinia Virus protein VP39"/>
    <property type="match status" value="1"/>
</dbReference>
<reference evidence="5 6" key="1">
    <citation type="journal article" date="2011" name="J. Bacteriol.">
        <title>Draft Genome Sequence of Gordonia neofelifaecis NRRL B-59395, a Cholesterol-Degrading Actinomycete.</title>
        <authorList>
            <person name="Ge F."/>
            <person name="Li W."/>
            <person name="Chen G."/>
            <person name="Liu Y."/>
            <person name="Zhang G."/>
            <person name="Yong B."/>
            <person name="Wang Q."/>
            <person name="Wang N."/>
            <person name="Huang Z."/>
            <person name="Li W."/>
            <person name="Wang J."/>
            <person name="Wu C."/>
            <person name="Xie Q."/>
            <person name="Liu G."/>
        </authorList>
    </citation>
    <scope>NUCLEOTIDE SEQUENCE [LARGE SCALE GENOMIC DNA]</scope>
    <source>
        <strain evidence="5 6">NRRL B-59395</strain>
    </source>
</reference>
<dbReference type="EMBL" id="AEUD01000001">
    <property type="protein sequence ID" value="EGD56762.1"/>
    <property type="molecule type" value="Genomic_DNA"/>
</dbReference>
<dbReference type="STRING" id="644548.SCNU_00250"/>
<dbReference type="InterPro" id="IPR023576">
    <property type="entry name" value="UbiE/COQ5_MeTrFase_CS"/>
</dbReference>
<dbReference type="GO" id="GO:0032259">
    <property type="term" value="P:methylation"/>
    <property type="evidence" value="ECO:0007669"/>
    <property type="project" value="UniProtKB-KW"/>
</dbReference>
<sequence>MNSISRPDDDTAADAHGGHDYLPGFGRDALLPLYDPLTRLAGIRRMHRLLVDRLALRTDDRVLDIGTGTGELALRIAVEHPDVHVIGVDPDPLALRRARRKAHRRGAGDSTRFDLGYGDRLDYADGSFDCVVSAFAYHHLPPEAQHALLDGALRVLKPGGTLDVVDFGGHVDPSDGRVARHALTNRHLATSLRDAVPVAMRAAGFETAAEIDHRVSRRIGRVTLWRATAPA</sequence>
<protein>
    <submittedName>
        <fullName evidence="5">Methyltransferase</fullName>
    </submittedName>
</protein>
<dbReference type="PANTHER" id="PTHR42912">
    <property type="entry name" value="METHYLTRANSFERASE"/>
    <property type="match status" value="1"/>
</dbReference>
<dbReference type="AlphaFoldDB" id="F1YEC9"/>
<evidence type="ECO:0000313" key="6">
    <source>
        <dbReference type="Proteomes" id="UP000035065"/>
    </source>
</evidence>
<keyword evidence="2 5" id="KW-0808">Transferase</keyword>